<gene>
    <name evidence="2" type="ORF">KIN20_002640</name>
</gene>
<dbReference type="Proteomes" id="UP001196413">
    <property type="component" value="Unassembled WGS sequence"/>
</dbReference>
<comment type="caution">
    <text evidence="2">The sequence shown here is derived from an EMBL/GenBank/DDBJ whole genome shotgun (WGS) entry which is preliminary data.</text>
</comment>
<evidence type="ECO:0000313" key="2">
    <source>
        <dbReference type="EMBL" id="KAJ1347555.1"/>
    </source>
</evidence>
<proteinExistence type="predicted"/>
<feature type="region of interest" description="Disordered" evidence="1">
    <location>
        <begin position="1"/>
        <end position="22"/>
    </location>
</feature>
<sequence length="154" mass="17421">MHEWRDGESAVETTHLRGKTTVPSDLDTLTLPTSSYRERERSTLLKERVLYGVRRVAIGGRHGVSPEFGKHNVVLINNDTANVDGISFNIAQEKWMWNCTQLAEFARIEMTNRSTAPQPILAGVYRKQVVLMKLAKMPKHTAAIENAVLHLWKA</sequence>
<accession>A0AAD5LY20</accession>
<name>A0AAD5LY20_PARTN</name>
<evidence type="ECO:0000256" key="1">
    <source>
        <dbReference type="SAM" id="MobiDB-lite"/>
    </source>
</evidence>
<dbReference type="AlphaFoldDB" id="A0AAD5LY20"/>
<dbReference type="EMBL" id="JAHQIW010000333">
    <property type="protein sequence ID" value="KAJ1347555.1"/>
    <property type="molecule type" value="Genomic_DNA"/>
</dbReference>
<keyword evidence="3" id="KW-1185">Reference proteome</keyword>
<reference evidence="2" key="1">
    <citation type="submission" date="2021-06" db="EMBL/GenBank/DDBJ databases">
        <title>Parelaphostrongylus tenuis whole genome reference sequence.</title>
        <authorList>
            <person name="Garwood T.J."/>
            <person name="Larsen P.A."/>
            <person name="Fountain-Jones N.M."/>
            <person name="Garbe J.R."/>
            <person name="Macchietto M.G."/>
            <person name="Kania S.A."/>
            <person name="Gerhold R.W."/>
            <person name="Richards J.E."/>
            <person name="Wolf T.M."/>
        </authorList>
    </citation>
    <scope>NUCLEOTIDE SEQUENCE</scope>
    <source>
        <strain evidence="2">MNPRO001-30</strain>
        <tissue evidence="2">Meninges</tissue>
    </source>
</reference>
<organism evidence="2 3">
    <name type="scientific">Parelaphostrongylus tenuis</name>
    <name type="common">Meningeal worm</name>
    <dbReference type="NCBI Taxonomy" id="148309"/>
    <lineage>
        <taxon>Eukaryota</taxon>
        <taxon>Metazoa</taxon>
        <taxon>Ecdysozoa</taxon>
        <taxon>Nematoda</taxon>
        <taxon>Chromadorea</taxon>
        <taxon>Rhabditida</taxon>
        <taxon>Rhabditina</taxon>
        <taxon>Rhabditomorpha</taxon>
        <taxon>Strongyloidea</taxon>
        <taxon>Metastrongylidae</taxon>
        <taxon>Parelaphostrongylus</taxon>
    </lineage>
</organism>
<evidence type="ECO:0000313" key="3">
    <source>
        <dbReference type="Proteomes" id="UP001196413"/>
    </source>
</evidence>
<protein>
    <submittedName>
        <fullName evidence="2">Uncharacterized protein</fullName>
    </submittedName>
</protein>